<protein>
    <submittedName>
        <fullName evidence="7">Uncharacterized protein</fullName>
    </submittedName>
</protein>
<feature type="domain" description="NB-ARC" evidence="3">
    <location>
        <begin position="22"/>
        <end position="186"/>
    </location>
</feature>
<dbReference type="AlphaFoldDB" id="A0A0J8B2B7"/>
<evidence type="ECO:0000313" key="8">
    <source>
        <dbReference type="Proteomes" id="UP000035740"/>
    </source>
</evidence>
<evidence type="ECO:0000259" key="3">
    <source>
        <dbReference type="Pfam" id="PF00931"/>
    </source>
</evidence>
<dbReference type="Proteomes" id="UP000035740">
    <property type="component" value="Unassembled WGS sequence"/>
</dbReference>
<dbReference type="InterPro" id="IPR027417">
    <property type="entry name" value="P-loop_NTPase"/>
</dbReference>
<dbReference type="PANTHER" id="PTHR36766">
    <property type="entry name" value="PLANT BROAD-SPECTRUM MILDEW RESISTANCE PROTEIN RPW8"/>
    <property type="match status" value="1"/>
</dbReference>
<keyword evidence="2" id="KW-0611">Plant defense</keyword>
<dbReference type="InterPro" id="IPR032675">
    <property type="entry name" value="LRR_dom_sf"/>
</dbReference>
<dbReference type="Gene3D" id="3.80.10.10">
    <property type="entry name" value="Ribonuclease Inhibitor"/>
    <property type="match status" value="3"/>
</dbReference>
<dbReference type="SUPFAM" id="SSF52540">
    <property type="entry name" value="P-loop containing nucleoside triphosphate hydrolases"/>
    <property type="match status" value="1"/>
</dbReference>
<proteinExistence type="predicted"/>
<evidence type="ECO:0000313" key="7">
    <source>
        <dbReference type="EMBL" id="KMS95131.1"/>
    </source>
</evidence>
<sequence>MMLSEKPLVVEEEVISRDIDNKHKIVRMLTESNKGKLSVIPIIGLPGTGKTSLVRQVYHDRRVHEYFAIKHWVCMTDSNGGPSKLLDLVFRQRTSDIVIREAFNTIVTGKKYLLILDGVTQGNHGAFLNELLSNVSDGSKVVLIAHDMIRLENLEPLPVVEGAPFEVGTLPGDESWTLFKGIAFGDEIEKHSSKSEDGFRIYEICARIPRLLKNVASLLRTTEDWKNLRYIDNSVQAFLSKFNLGSYKEVPSNIQRCILYCSLFPENYEFSQADLIHLWHAQEYLTRTAPESVGDEYFMELQKSGNFFQDSKSDAKNAEVCYKMDSLMNEFLRSVAKPEICLVDDHIGETHTANVLHLSFPVVESPWEAPSWLPDAKQLKSLLFLPCKSATVVSVPKLDELLSSLSSLRVLDLAAVDCENLPDSLGELNDLRYLRLGVSSEYLPRSITNLKELQTLDLRQSNVIVLPRGFNKLVGLRHLYTGDRLLDLPPKFGELTSLQTLDVFIVGENNTLDTLTQLSSLVGKLKIRYKKKYVKDEIIDTSGLLKDTHLTDISLIWSSSYDEAAADEFTCLEPPPTIKSLSVCRWKGMNFPQQLMNAFPILSSLVYLHIEDCSRCQNLPSLSSLSHLRSLQLWDLSALQYIEDRSVNNKTSCMADHYFPSLEYLMLANLPNLRRWSPENDHKQQIFPTLLELRVSGCPTLMSMPQMQVLELLEVHDVNATLLENITSSSSTESTLKNLTLVAVDGLDNFSIKAGLESLIIRQCRQLTNLVADNVILQQLQRLKVHECGKLVDISSALKHVKLLQELEIKHCEALNWEYMKQDADPNDSSSDSSRDVGAWQNLKELRSLRIMNFSNLESLPKGFCFLESLEELSLFSLHQWRILPESMGNLSQLRQLAIRNCPHLTQLPESLASLSNLQQIQIHCCPKLKDIPELLEDLPTFDIKECPKLLRVNQQPDGRD</sequence>
<dbReference type="Pfam" id="PF23598">
    <property type="entry name" value="LRR_14"/>
    <property type="match status" value="1"/>
</dbReference>
<dbReference type="InterPro" id="IPR036388">
    <property type="entry name" value="WH-like_DNA-bd_sf"/>
</dbReference>
<feature type="domain" description="Disease resistance protein At4g27190-like leucine-rich repeats" evidence="4">
    <location>
        <begin position="770"/>
        <end position="902"/>
    </location>
</feature>
<dbReference type="OrthoDB" id="1729103at2759"/>
<dbReference type="Gene3D" id="1.10.10.10">
    <property type="entry name" value="Winged helix-like DNA-binding domain superfamily/Winged helix DNA-binding domain"/>
    <property type="match status" value="1"/>
</dbReference>
<gene>
    <name evidence="7" type="ORF">BVRB_012060</name>
</gene>
<evidence type="ECO:0000259" key="5">
    <source>
        <dbReference type="Pfam" id="PF23559"/>
    </source>
</evidence>
<evidence type="ECO:0000259" key="6">
    <source>
        <dbReference type="Pfam" id="PF23598"/>
    </source>
</evidence>
<dbReference type="eggNOG" id="KOG4658">
    <property type="taxonomic scope" value="Eukaryota"/>
</dbReference>
<dbReference type="Pfam" id="PF23247">
    <property type="entry name" value="LRR_RPS2"/>
    <property type="match status" value="1"/>
</dbReference>
<dbReference type="InterPro" id="IPR058922">
    <property type="entry name" value="WHD_DRP"/>
</dbReference>
<dbReference type="PRINTS" id="PR00364">
    <property type="entry name" value="DISEASERSIST"/>
</dbReference>
<dbReference type="InterPro" id="IPR057135">
    <property type="entry name" value="At4g27190-like_LRR"/>
</dbReference>
<organism evidence="7 8">
    <name type="scientific">Beta vulgaris subsp. vulgaris</name>
    <name type="common">Beet</name>
    <dbReference type="NCBI Taxonomy" id="3555"/>
    <lineage>
        <taxon>Eukaryota</taxon>
        <taxon>Viridiplantae</taxon>
        <taxon>Streptophyta</taxon>
        <taxon>Embryophyta</taxon>
        <taxon>Tracheophyta</taxon>
        <taxon>Spermatophyta</taxon>
        <taxon>Magnoliopsida</taxon>
        <taxon>eudicotyledons</taxon>
        <taxon>Gunneridae</taxon>
        <taxon>Pentapetalae</taxon>
        <taxon>Caryophyllales</taxon>
        <taxon>Chenopodiaceae</taxon>
        <taxon>Betoideae</taxon>
        <taxon>Beta</taxon>
    </lineage>
</organism>
<evidence type="ECO:0000256" key="1">
    <source>
        <dbReference type="ARBA" id="ARBA00022737"/>
    </source>
</evidence>
<dbReference type="Gene3D" id="3.40.50.300">
    <property type="entry name" value="P-loop containing nucleotide triphosphate hydrolases"/>
    <property type="match status" value="1"/>
</dbReference>
<dbReference type="Gramene" id="KMS95131">
    <property type="protein sequence ID" value="KMS95131"/>
    <property type="gene ID" value="BVRB_012060"/>
</dbReference>
<dbReference type="GO" id="GO:0043531">
    <property type="term" value="F:ADP binding"/>
    <property type="evidence" value="ECO:0007669"/>
    <property type="project" value="InterPro"/>
</dbReference>
<dbReference type="GO" id="GO:0006952">
    <property type="term" value="P:defense response"/>
    <property type="evidence" value="ECO:0007669"/>
    <property type="project" value="UniProtKB-KW"/>
</dbReference>
<feature type="domain" description="Disease resistance protein winged helix" evidence="5">
    <location>
        <begin position="263"/>
        <end position="331"/>
    </location>
</feature>
<feature type="domain" description="Disease resistance R13L4/SHOC-2-like LRR" evidence="6">
    <location>
        <begin position="400"/>
        <end position="668"/>
    </location>
</feature>
<dbReference type="InterPro" id="IPR055414">
    <property type="entry name" value="LRR_R13L4/SHOC2-like"/>
</dbReference>
<dbReference type="PANTHER" id="PTHR36766:SF52">
    <property type="entry name" value="LATE BLIGHT RESISTANCE PROTEIN HOMOLOG R1B-8"/>
    <property type="match status" value="1"/>
</dbReference>
<keyword evidence="1" id="KW-0677">Repeat</keyword>
<name>A0A0J8B2B7_BETVV</name>
<dbReference type="InterPro" id="IPR002182">
    <property type="entry name" value="NB-ARC"/>
</dbReference>
<keyword evidence="8" id="KW-1185">Reference proteome</keyword>
<reference evidence="7 8" key="1">
    <citation type="journal article" date="2014" name="Nature">
        <title>The genome of the recently domesticated crop plant sugar beet (Beta vulgaris).</title>
        <authorList>
            <person name="Dohm J.C."/>
            <person name="Minoche A.E."/>
            <person name="Holtgrawe D."/>
            <person name="Capella-Gutierrez S."/>
            <person name="Zakrzewski F."/>
            <person name="Tafer H."/>
            <person name="Rupp O."/>
            <person name="Sorensen T.R."/>
            <person name="Stracke R."/>
            <person name="Reinhardt R."/>
            <person name="Goesmann A."/>
            <person name="Kraft T."/>
            <person name="Schulz B."/>
            <person name="Stadler P.F."/>
            <person name="Schmidt T."/>
            <person name="Gabaldon T."/>
            <person name="Lehrach H."/>
            <person name="Weisshaar B."/>
            <person name="Himmelbauer H."/>
        </authorList>
    </citation>
    <scope>NUCLEOTIDE SEQUENCE [LARGE SCALE GENOMIC DNA]</scope>
    <source>
        <tissue evidence="7">Taproot</tissue>
    </source>
</reference>
<accession>A0A0J8B2B7</accession>
<dbReference type="Pfam" id="PF23559">
    <property type="entry name" value="WHD_DRP"/>
    <property type="match status" value="1"/>
</dbReference>
<evidence type="ECO:0000256" key="2">
    <source>
        <dbReference type="ARBA" id="ARBA00022821"/>
    </source>
</evidence>
<dbReference type="OMA" id="ETHTANV"/>
<dbReference type="KEGG" id="bvg:104884787"/>
<dbReference type="Pfam" id="PF00931">
    <property type="entry name" value="NB-ARC"/>
    <property type="match status" value="1"/>
</dbReference>
<dbReference type="ExpressionAtlas" id="A0A0J8B2B7">
    <property type="expression patterns" value="differential"/>
</dbReference>
<dbReference type="EMBL" id="KQ090539">
    <property type="protein sequence ID" value="KMS95131.1"/>
    <property type="molecule type" value="Genomic_DNA"/>
</dbReference>
<dbReference type="SUPFAM" id="SSF52058">
    <property type="entry name" value="L domain-like"/>
    <property type="match status" value="2"/>
</dbReference>
<evidence type="ECO:0000259" key="4">
    <source>
        <dbReference type="Pfam" id="PF23247"/>
    </source>
</evidence>